<evidence type="ECO:0000256" key="1">
    <source>
        <dbReference type="SAM" id="Phobius"/>
    </source>
</evidence>
<dbReference type="Pfam" id="PF26064">
    <property type="entry name" value="DUF8023"/>
    <property type="match status" value="1"/>
</dbReference>
<gene>
    <name evidence="2" type="ORF">GCM10009006_21870</name>
</gene>
<feature type="transmembrane region" description="Helical" evidence="1">
    <location>
        <begin position="70"/>
        <end position="88"/>
    </location>
</feature>
<dbReference type="InterPro" id="IPR058336">
    <property type="entry name" value="VP3-like_halobact-type"/>
</dbReference>
<proteinExistence type="predicted"/>
<dbReference type="Proteomes" id="UP000656367">
    <property type="component" value="Unassembled WGS sequence"/>
</dbReference>
<evidence type="ECO:0000313" key="3">
    <source>
        <dbReference type="Proteomes" id="UP000656367"/>
    </source>
</evidence>
<dbReference type="AlphaFoldDB" id="A0A830FUK1"/>
<keyword evidence="1" id="KW-1133">Transmembrane helix</keyword>
<reference evidence="2" key="1">
    <citation type="journal article" date="2014" name="Int. J. Syst. Evol. Microbiol.">
        <title>Complete genome sequence of Corynebacterium casei LMG S-19264T (=DSM 44701T), isolated from a smear-ripened cheese.</title>
        <authorList>
            <consortium name="US DOE Joint Genome Institute (JGI-PGF)"/>
            <person name="Walter F."/>
            <person name="Albersmeier A."/>
            <person name="Kalinowski J."/>
            <person name="Ruckert C."/>
        </authorList>
    </citation>
    <scope>NUCLEOTIDE SEQUENCE</scope>
    <source>
        <strain evidence="2">JCM 15759</strain>
    </source>
</reference>
<evidence type="ECO:0000313" key="2">
    <source>
        <dbReference type="EMBL" id="GGM40385.1"/>
    </source>
</evidence>
<name>A0A830FUK1_HALAR</name>
<protein>
    <submittedName>
        <fullName evidence="2">Uncharacterized protein</fullName>
    </submittedName>
</protein>
<dbReference type="EMBL" id="BMON01000002">
    <property type="protein sequence ID" value="GGM40385.1"/>
    <property type="molecule type" value="Genomic_DNA"/>
</dbReference>
<organism evidence="2 3">
    <name type="scientific">Haloarcula argentinensis</name>
    <dbReference type="NCBI Taxonomy" id="43776"/>
    <lineage>
        <taxon>Archaea</taxon>
        <taxon>Methanobacteriati</taxon>
        <taxon>Methanobacteriota</taxon>
        <taxon>Stenosarchaea group</taxon>
        <taxon>Halobacteria</taxon>
        <taxon>Halobacteriales</taxon>
        <taxon>Haloarculaceae</taxon>
        <taxon>Haloarcula</taxon>
    </lineage>
</organism>
<feature type="transmembrane region" description="Helical" evidence="1">
    <location>
        <begin position="142"/>
        <end position="163"/>
    </location>
</feature>
<keyword evidence="1" id="KW-0812">Transmembrane</keyword>
<reference evidence="2" key="2">
    <citation type="submission" date="2020-09" db="EMBL/GenBank/DDBJ databases">
        <authorList>
            <person name="Sun Q."/>
            <person name="Ohkuma M."/>
        </authorList>
    </citation>
    <scope>NUCLEOTIDE SEQUENCE</scope>
    <source>
        <strain evidence="2">JCM 15759</strain>
    </source>
</reference>
<sequence>MDYNLSFTETREPVSRPLRADEYPMFGKIDIEDALAGVVFTASAFVTNGIASISMLGYDLGASVFTVQGTSIDLAFLLSLTALAMAYATNRVNESRNKNYQLDTDLVEIAKGSATVETYLALGTLVIVLFTGLNILGAQDIVVGSAAIGLVVVAVEAAGYYVISYLG</sequence>
<comment type="caution">
    <text evidence="2">The sequence shown here is derived from an EMBL/GenBank/DDBJ whole genome shotgun (WGS) entry which is preliminary data.</text>
</comment>
<accession>A0A830FUK1</accession>
<keyword evidence="1" id="KW-0472">Membrane</keyword>
<feature type="transmembrane region" description="Helical" evidence="1">
    <location>
        <begin position="34"/>
        <end position="58"/>
    </location>
</feature>
<feature type="transmembrane region" description="Helical" evidence="1">
    <location>
        <begin position="119"/>
        <end position="136"/>
    </location>
</feature>